<keyword evidence="2" id="KW-1185">Reference proteome</keyword>
<protein>
    <submittedName>
        <fullName evidence="1">Uncharacterized protein</fullName>
    </submittedName>
</protein>
<accession>A0ACB8UEB9</accession>
<dbReference type="EMBL" id="MU274903">
    <property type="protein sequence ID" value="KAI0092702.1"/>
    <property type="molecule type" value="Genomic_DNA"/>
</dbReference>
<organism evidence="1 2">
    <name type="scientific">Irpex rosettiformis</name>
    <dbReference type="NCBI Taxonomy" id="378272"/>
    <lineage>
        <taxon>Eukaryota</taxon>
        <taxon>Fungi</taxon>
        <taxon>Dikarya</taxon>
        <taxon>Basidiomycota</taxon>
        <taxon>Agaricomycotina</taxon>
        <taxon>Agaricomycetes</taxon>
        <taxon>Polyporales</taxon>
        <taxon>Irpicaceae</taxon>
        <taxon>Irpex</taxon>
    </lineage>
</organism>
<gene>
    <name evidence="1" type="ORF">BDY19DRAFT_499937</name>
</gene>
<proteinExistence type="predicted"/>
<sequence>MPTAVTSNGAPSTTVPKRPHQRSKKSRTIRRRGRIHSGSDDEIEREARSDSDSDSDDRSSLDSETDSETASDDEHHAGIVTPSTTQSPPPLEINGQSSSFKADPIVAGGSGPFVSTTDWAQIVADENAAGVDDLPVIDFADMRAQVIPEPVHPAPRSKKAQKQAKKAAKTRPAEEQPPAQLAPEVGEEPSHEDDSEPVASTSHTAKESSQPRSRGQSVRQAYQERLQQDPAFVPRVGEFWGHDDRLLDKDLRSLSGWWRGRWHNRGRGRGAFATRGRGGRGFFPGRVLPQEGQEQVEETEAAPHEGVPPIERAWTHDGFEEMKRREEHRRSQAQAQTPASQRGAVPRGRGGVVPRGRGGTTRGGRPASPPTLNGTNLNDPLMKRTWFAMKPEKIWTKHAESFLYTDTFLRPRHGQTGNVRVKLPGRAARVLPAQQPTNHPESSRSTPDPVASSSTTVSTEDSERQFVVLLPRKASQQAEPTQPTATAASAQPATTTATDVELSIEEVFTVRPHAVPSHVPIDVPNSEPSQSQPVTGESAAVPLPDVSGLPEPSIQRQLEQLGMGIGSTTESAAPPNVILEETLLRHPHQEDSIGFAPQPSADQPPSEPPSLHPLQTSFSPVPPTPPPYGSPYAFGPSLPHGIMMSPQGYPYEISTGRPVYLQHAPTPLYTPRPSVPYMGHPPPGIPFVPGHMSHPSQEFVPHPHTPVNGFIDPATGVPIFSPARQNSRIEIRAPTDRFDGTAVKSPPRPSNLRTSVTEGDPAAAEDVTHEASGAPQAPLEGQLIHSPPGQPPMVAYAPYPAQYYYPDPNAYTAYMDMTPQMHYELYPPHDQRAHQPIIYY</sequence>
<evidence type="ECO:0000313" key="1">
    <source>
        <dbReference type="EMBL" id="KAI0092702.1"/>
    </source>
</evidence>
<name>A0ACB8UEB9_9APHY</name>
<dbReference type="Proteomes" id="UP001055072">
    <property type="component" value="Unassembled WGS sequence"/>
</dbReference>
<reference evidence="1" key="1">
    <citation type="journal article" date="2021" name="Environ. Microbiol.">
        <title>Gene family expansions and transcriptome signatures uncover fungal adaptations to wood decay.</title>
        <authorList>
            <person name="Hage H."/>
            <person name="Miyauchi S."/>
            <person name="Viragh M."/>
            <person name="Drula E."/>
            <person name="Min B."/>
            <person name="Chaduli D."/>
            <person name="Navarro D."/>
            <person name="Favel A."/>
            <person name="Norest M."/>
            <person name="Lesage-Meessen L."/>
            <person name="Balint B."/>
            <person name="Merenyi Z."/>
            <person name="de Eugenio L."/>
            <person name="Morin E."/>
            <person name="Martinez A.T."/>
            <person name="Baldrian P."/>
            <person name="Stursova M."/>
            <person name="Martinez M.J."/>
            <person name="Novotny C."/>
            <person name="Magnuson J.K."/>
            <person name="Spatafora J.W."/>
            <person name="Maurice S."/>
            <person name="Pangilinan J."/>
            <person name="Andreopoulos W."/>
            <person name="LaButti K."/>
            <person name="Hundley H."/>
            <person name="Na H."/>
            <person name="Kuo A."/>
            <person name="Barry K."/>
            <person name="Lipzen A."/>
            <person name="Henrissat B."/>
            <person name="Riley R."/>
            <person name="Ahrendt S."/>
            <person name="Nagy L.G."/>
            <person name="Grigoriev I.V."/>
            <person name="Martin F."/>
            <person name="Rosso M.N."/>
        </authorList>
    </citation>
    <scope>NUCLEOTIDE SEQUENCE</scope>
    <source>
        <strain evidence="1">CBS 384.51</strain>
    </source>
</reference>
<comment type="caution">
    <text evidence="1">The sequence shown here is derived from an EMBL/GenBank/DDBJ whole genome shotgun (WGS) entry which is preliminary data.</text>
</comment>
<evidence type="ECO:0000313" key="2">
    <source>
        <dbReference type="Proteomes" id="UP001055072"/>
    </source>
</evidence>